<feature type="domain" description="GST N-terminal" evidence="2">
    <location>
        <begin position="1"/>
        <end position="82"/>
    </location>
</feature>
<dbReference type="Gene3D" id="3.40.30.10">
    <property type="entry name" value="Glutaredoxin"/>
    <property type="match status" value="1"/>
</dbReference>
<dbReference type="FunFam" id="1.20.1050.10:FF:000007">
    <property type="entry name" value="Glutathione S-transferase 1-1"/>
    <property type="match status" value="1"/>
</dbReference>
<evidence type="ECO:0000313" key="5">
    <source>
        <dbReference type="EMBL" id="ACE81247.1"/>
    </source>
</evidence>
<name>B3VHS1_TIGJA</name>
<dbReference type="PANTHER" id="PTHR43969">
    <property type="entry name" value="GLUTATHIONE S TRANSFERASE D10, ISOFORM A-RELATED"/>
    <property type="match status" value="1"/>
</dbReference>
<dbReference type="EMBL" id="EU747054">
    <property type="protein sequence ID" value="ACE81245.1"/>
    <property type="molecule type" value="mRNA"/>
</dbReference>
<keyword evidence="4" id="KW-0808">Transferase</keyword>
<dbReference type="SFLD" id="SFLDG01153">
    <property type="entry name" value="Main.4:_Theta-like"/>
    <property type="match status" value="1"/>
</dbReference>
<accession>B3VHS1</accession>
<sequence>MPVELHGMPASAPCRIVAMTLECLEVPYEYKTVDLMAGDHMKPEYLKINPQHNIPTLVDGDFALNESRAIAAYVVNAHGKDSKLYPTEPKVRAVVDKCMYFDMGVFYKAIGDMIYPKMFEGKDPAPTAADKLKEVLGWINDMVKKTGYAAGTDSMTLADLCFVASFSTLVEAGCYDVSGFTELNAWFEKVKGEIKNYEKANGEGATAMGNWYKSKK</sequence>
<evidence type="ECO:0000259" key="2">
    <source>
        <dbReference type="PROSITE" id="PS50404"/>
    </source>
</evidence>
<dbReference type="InterPro" id="IPR036282">
    <property type="entry name" value="Glutathione-S-Trfase_C_sf"/>
</dbReference>
<dbReference type="CDD" id="cd03045">
    <property type="entry name" value="GST_N_Delta_Epsilon"/>
    <property type="match status" value="1"/>
</dbReference>
<evidence type="ECO:0000259" key="3">
    <source>
        <dbReference type="PROSITE" id="PS50405"/>
    </source>
</evidence>
<comment type="subunit">
    <text evidence="1">Homodimer.</text>
</comment>
<feature type="domain" description="GST C-terminal" evidence="3">
    <location>
        <begin position="88"/>
        <end position="208"/>
    </location>
</feature>
<evidence type="ECO:0000256" key="1">
    <source>
        <dbReference type="ARBA" id="ARBA00011738"/>
    </source>
</evidence>
<dbReference type="InterPro" id="IPR040079">
    <property type="entry name" value="Glutathione_S-Trfase"/>
</dbReference>
<dbReference type="GO" id="GO:0004364">
    <property type="term" value="F:glutathione transferase activity"/>
    <property type="evidence" value="ECO:0007669"/>
    <property type="project" value="TreeGrafter"/>
</dbReference>
<evidence type="ECO:0000313" key="4">
    <source>
        <dbReference type="EMBL" id="ACE81245.1"/>
    </source>
</evidence>
<dbReference type="SFLD" id="SFLDG00358">
    <property type="entry name" value="Main_(cytGST)"/>
    <property type="match status" value="1"/>
</dbReference>
<protein>
    <submittedName>
        <fullName evidence="4">Glutathione S-transferase delta-epsilon 2</fullName>
    </submittedName>
    <submittedName>
        <fullName evidence="5">Glutathione S-transferase theta</fullName>
    </submittedName>
</protein>
<reference evidence="4" key="2">
    <citation type="submission" date="2008-05" db="EMBL/GenBank/DDBJ databases">
        <authorList>
            <person name="Lee J.-S."/>
        </authorList>
    </citation>
    <scope>NUCLEOTIDE SEQUENCE</scope>
</reference>
<dbReference type="Pfam" id="PF13417">
    <property type="entry name" value="GST_N_3"/>
    <property type="match status" value="1"/>
</dbReference>
<dbReference type="InterPro" id="IPR004045">
    <property type="entry name" value="Glutathione_S-Trfase_N"/>
</dbReference>
<dbReference type="SUPFAM" id="SSF52833">
    <property type="entry name" value="Thioredoxin-like"/>
    <property type="match status" value="1"/>
</dbReference>
<dbReference type="InterPro" id="IPR036249">
    <property type="entry name" value="Thioredoxin-like_sf"/>
</dbReference>
<dbReference type="SUPFAM" id="SSF47616">
    <property type="entry name" value="GST C-terminal domain-like"/>
    <property type="match status" value="1"/>
</dbReference>
<dbReference type="GO" id="GO:0006749">
    <property type="term" value="P:glutathione metabolic process"/>
    <property type="evidence" value="ECO:0007669"/>
    <property type="project" value="TreeGrafter"/>
</dbReference>
<organism evidence="4">
    <name type="scientific">Tigriopus japonicus</name>
    <name type="common">Copepod</name>
    <dbReference type="NCBI Taxonomy" id="158387"/>
    <lineage>
        <taxon>Eukaryota</taxon>
        <taxon>Metazoa</taxon>
        <taxon>Ecdysozoa</taxon>
        <taxon>Arthropoda</taxon>
        <taxon>Crustacea</taxon>
        <taxon>Multicrustacea</taxon>
        <taxon>Hexanauplia</taxon>
        <taxon>Copepoda</taxon>
        <taxon>Harpacticoida</taxon>
        <taxon>Harpacticidae</taxon>
        <taxon>Tigriopus</taxon>
    </lineage>
</organism>
<dbReference type="FunFam" id="3.40.30.10:FF:000034">
    <property type="entry name" value="glutathione S-transferase 1"/>
    <property type="match status" value="1"/>
</dbReference>
<proteinExistence type="evidence at transcript level"/>
<dbReference type="PROSITE" id="PS50405">
    <property type="entry name" value="GST_CTER"/>
    <property type="match status" value="1"/>
</dbReference>
<dbReference type="Gene3D" id="1.20.1050.10">
    <property type="match status" value="1"/>
</dbReference>
<dbReference type="AlphaFoldDB" id="B3VHS1"/>
<dbReference type="PROSITE" id="PS50404">
    <property type="entry name" value="GST_NTER"/>
    <property type="match status" value="1"/>
</dbReference>
<dbReference type="EMBL" id="EU747056">
    <property type="protein sequence ID" value="ACE81247.1"/>
    <property type="molecule type" value="mRNA"/>
</dbReference>
<dbReference type="PANTHER" id="PTHR43969:SF9">
    <property type="entry name" value="GLUTATHIONE S TRANSFERASE D10, ISOFORM A-RELATED"/>
    <property type="match status" value="1"/>
</dbReference>
<reference evidence="4" key="1">
    <citation type="journal article" date="2008" name="Aquat. Toxicol.">
        <title>Expression of glutathione S-transferase (GST) genes in the marine copepod Tigriopus japonicus exposed to trace metals.</title>
        <authorList>
            <person name="Lee K.W."/>
            <person name="Raisuddin S."/>
            <person name="Rhee J.S."/>
            <person name="Hwang D.S."/>
            <person name="Yu I.T."/>
            <person name="Lee Y.M."/>
            <person name="Park H.G."/>
            <person name="Lee J.S."/>
        </authorList>
    </citation>
    <scope>NUCLEOTIDE SEQUENCE</scope>
</reference>
<dbReference type="CDD" id="cd03177">
    <property type="entry name" value="GST_C_Delta_Epsilon"/>
    <property type="match status" value="1"/>
</dbReference>
<dbReference type="InterPro" id="IPR010987">
    <property type="entry name" value="Glutathione-S-Trfase_C-like"/>
</dbReference>
<dbReference type="SFLD" id="SFLDS00019">
    <property type="entry name" value="Glutathione_Transferase_(cytos"/>
    <property type="match status" value="1"/>
</dbReference>